<dbReference type="Proteomes" id="UP000183365">
    <property type="component" value="Unassembled WGS sequence"/>
</dbReference>
<name>A0A1L0CW59_9ASCO</name>
<evidence type="ECO:0000313" key="12">
    <source>
        <dbReference type="Proteomes" id="UP000183365"/>
    </source>
</evidence>
<dbReference type="OrthoDB" id="2160599at2759"/>
<comment type="subcellular location">
    <subcellularLocation>
        <location evidence="1 9">Nucleus</location>
    </subcellularLocation>
</comment>
<comment type="similarity">
    <text evidence="2 9">Belongs to the Mediator complex subunit 19 family.</text>
</comment>
<evidence type="ECO:0000256" key="4">
    <source>
        <dbReference type="ARBA" id="ARBA00023015"/>
    </source>
</evidence>
<evidence type="ECO:0000313" key="11">
    <source>
        <dbReference type="EMBL" id="SGZ39047.1"/>
    </source>
</evidence>
<keyword evidence="4 9" id="KW-0805">Transcription regulation</keyword>
<dbReference type="GO" id="GO:0051123">
    <property type="term" value="P:RNA polymerase II preinitiation complex assembly"/>
    <property type="evidence" value="ECO:0007669"/>
    <property type="project" value="EnsemblFungi"/>
</dbReference>
<comment type="subunit">
    <text evidence="9">Component of the Mediator complex.</text>
</comment>
<evidence type="ECO:0000256" key="7">
    <source>
        <dbReference type="ARBA" id="ARBA00023242"/>
    </source>
</evidence>
<proteinExistence type="inferred from homology"/>
<keyword evidence="7 9" id="KW-0539">Nucleus</keyword>
<evidence type="ECO:0000256" key="10">
    <source>
        <dbReference type="SAM" id="MobiDB-lite"/>
    </source>
</evidence>
<dbReference type="GO" id="GO:0016592">
    <property type="term" value="C:mediator complex"/>
    <property type="evidence" value="ECO:0007669"/>
    <property type="project" value="InterPro"/>
</dbReference>
<accession>A0A1L0CW59</accession>
<dbReference type="GO" id="GO:0001113">
    <property type="term" value="P:transcription open complex formation at RNA polymerase II promoter"/>
    <property type="evidence" value="ECO:0007669"/>
    <property type="project" value="EnsemblFungi"/>
</dbReference>
<dbReference type="InterPro" id="IPR013942">
    <property type="entry name" value="Mediator_Med19_fun"/>
</dbReference>
<dbReference type="PANTHER" id="PTHR28270">
    <property type="entry name" value="MEDIATOR OF RNA POLYMERASE II TRANSCRIPTION SUBUNIT 19"/>
    <property type="match status" value="1"/>
</dbReference>
<dbReference type="EMBL" id="FQNF01000016">
    <property type="protein sequence ID" value="SGZ39047.1"/>
    <property type="molecule type" value="Genomic_DNA"/>
</dbReference>
<keyword evidence="12" id="KW-1185">Reference proteome</keyword>
<evidence type="ECO:0000256" key="9">
    <source>
        <dbReference type="RuleBase" id="RU364151"/>
    </source>
</evidence>
<dbReference type="GO" id="GO:0000122">
    <property type="term" value="P:negative regulation of transcription by RNA polymerase II"/>
    <property type="evidence" value="ECO:0007669"/>
    <property type="project" value="EnsemblFungi"/>
</dbReference>
<evidence type="ECO:0000256" key="2">
    <source>
        <dbReference type="ARBA" id="ARBA00009259"/>
    </source>
</evidence>
<dbReference type="VEuPathDB" id="FungiDB:HGUI_01247"/>
<dbReference type="Pfam" id="PF08633">
    <property type="entry name" value="Rox3"/>
    <property type="match status" value="1"/>
</dbReference>
<reference evidence="12" key="1">
    <citation type="submission" date="2016-11" db="EMBL/GenBank/DDBJ databases">
        <authorList>
            <person name="Guldener U."/>
        </authorList>
    </citation>
    <scope>NUCLEOTIDE SEQUENCE [LARGE SCALE GENOMIC DNA]</scope>
</reference>
<keyword evidence="5 9" id="KW-0010">Activator</keyword>
<feature type="region of interest" description="Disordered" evidence="10">
    <location>
        <begin position="155"/>
        <end position="214"/>
    </location>
</feature>
<dbReference type="GO" id="GO:0060261">
    <property type="term" value="P:positive regulation of transcription initiation by RNA polymerase II"/>
    <property type="evidence" value="ECO:0007669"/>
    <property type="project" value="EnsemblFungi"/>
</dbReference>
<organism evidence="11 12">
    <name type="scientific">Hanseniaspora guilliermondii</name>
    <dbReference type="NCBI Taxonomy" id="56406"/>
    <lineage>
        <taxon>Eukaryota</taxon>
        <taxon>Fungi</taxon>
        <taxon>Dikarya</taxon>
        <taxon>Ascomycota</taxon>
        <taxon>Saccharomycotina</taxon>
        <taxon>Saccharomycetes</taxon>
        <taxon>Saccharomycodales</taxon>
        <taxon>Saccharomycodaceae</taxon>
        <taxon>Hanseniaspora</taxon>
    </lineage>
</organism>
<dbReference type="GO" id="GO:0032968">
    <property type="term" value="P:positive regulation of transcription elongation by RNA polymerase II"/>
    <property type="evidence" value="ECO:0007669"/>
    <property type="project" value="EnsemblFungi"/>
</dbReference>
<sequence>MGVIDDMIPDYYYYIDPQTESFREPEPNPMDNLINVYGLNDIAQQVARFNEDGSRGVKLRKSYKNQISDVSGHWTNENIPNVEQHGDFQSRIYHYNNSVNPANGQVDVTRQDIQQDEALFNVDNIDEFKQTISNFGTQRINPQDFNPSQLAFDFQGGIAGSRRKRSDNGYSGMESNGNTGALPGALQNEGLRQMDESTNYKRRKLGNESPEIEK</sequence>
<dbReference type="GO" id="GO:0070847">
    <property type="term" value="C:core mediator complex"/>
    <property type="evidence" value="ECO:0007669"/>
    <property type="project" value="EnsemblFungi"/>
</dbReference>
<evidence type="ECO:0000256" key="3">
    <source>
        <dbReference type="ARBA" id="ARBA00019615"/>
    </source>
</evidence>
<dbReference type="GO" id="GO:0003713">
    <property type="term" value="F:transcription coactivator activity"/>
    <property type="evidence" value="ECO:0007669"/>
    <property type="project" value="EnsemblFungi"/>
</dbReference>
<gene>
    <name evidence="9" type="primary">MED19</name>
    <name evidence="11" type="ORF">HGUI_01247</name>
</gene>
<evidence type="ECO:0000256" key="1">
    <source>
        <dbReference type="ARBA" id="ARBA00004123"/>
    </source>
</evidence>
<evidence type="ECO:0000256" key="6">
    <source>
        <dbReference type="ARBA" id="ARBA00023163"/>
    </source>
</evidence>
<comment type="function">
    <text evidence="9">Component of the Mediator complex, a coactivator involved in the regulated transcription of nearly all RNA polymerase II-dependent genes. Mediator functions as a bridge to convey information from gene-specific regulatory proteins to the basal RNA polymerase II transcription machinery. Mediator is recruited to promoters by direct interactions with regulatory proteins and serves as a scaffold for the assembly of a functional preinitiation complex with RNA polymerase II and the general transcription factors.</text>
</comment>
<dbReference type="PANTHER" id="PTHR28270:SF1">
    <property type="entry name" value="MEDIATOR OF RNA POLYMERASE II TRANSCRIPTION SUBUNIT 19"/>
    <property type="match status" value="1"/>
</dbReference>
<dbReference type="AlphaFoldDB" id="A0A1L0CW59"/>
<evidence type="ECO:0000256" key="8">
    <source>
        <dbReference type="ARBA" id="ARBA00032018"/>
    </source>
</evidence>
<evidence type="ECO:0000256" key="5">
    <source>
        <dbReference type="ARBA" id="ARBA00023159"/>
    </source>
</evidence>
<protein>
    <recommendedName>
        <fullName evidence="3 9">Mediator of RNA polymerase II transcription subunit 19</fullName>
    </recommendedName>
    <alternativeName>
        <fullName evidence="8 9">Mediator complex subunit 19</fullName>
    </alternativeName>
</protein>
<keyword evidence="6 9" id="KW-0804">Transcription</keyword>